<name>A0AAN6DS06_9EURO</name>
<dbReference type="Proteomes" id="UP001203852">
    <property type="component" value="Unassembled WGS sequence"/>
</dbReference>
<keyword evidence="2" id="KW-1133">Transmembrane helix</keyword>
<reference evidence="3" key="1">
    <citation type="journal article" date="2022" name="bioRxiv">
        <title>Deciphering the potential niche of two novel black yeast fungi from a biological soil crust based on their genomes, phenotypes, and melanin regulation.</title>
        <authorList>
            <consortium name="DOE Joint Genome Institute"/>
            <person name="Carr E.C."/>
            <person name="Barton Q."/>
            <person name="Grambo S."/>
            <person name="Sullivan M."/>
            <person name="Renfro C.M."/>
            <person name="Kuo A."/>
            <person name="Pangilinan J."/>
            <person name="Lipzen A."/>
            <person name="Keymanesh K."/>
            <person name="Savage E."/>
            <person name="Barry K."/>
            <person name="Grigoriev I.V."/>
            <person name="Riekhof W.R."/>
            <person name="Harris S.S."/>
        </authorList>
    </citation>
    <scope>NUCLEOTIDE SEQUENCE</scope>
    <source>
        <strain evidence="3">JF 03-4F</strain>
    </source>
</reference>
<comment type="caution">
    <text evidence="3">The sequence shown here is derived from an EMBL/GenBank/DDBJ whole genome shotgun (WGS) entry which is preliminary data.</text>
</comment>
<accession>A0AAN6DS06</accession>
<keyword evidence="4" id="KW-1185">Reference proteome</keyword>
<evidence type="ECO:0000313" key="4">
    <source>
        <dbReference type="Proteomes" id="UP001203852"/>
    </source>
</evidence>
<gene>
    <name evidence="3" type="ORF">EDD36DRAFT_443452</name>
</gene>
<dbReference type="AlphaFoldDB" id="A0AAN6DS06"/>
<evidence type="ECO:0000256" key="2">
    <source>
        <dbReference type="SAM" id="Phobius"/>
    </source>
</evidence>
<organism evidence="3 4">
    <name type="scientific">Exophiala viscosa</name>
    <dbReference type="NCBI Taxonomy" id="2486360"/>
    <lineage>
        <taxon>Eukaryota</taxon>
        <taxon>Fungi</taxon>
        <taxon>Dikarya</taxon>
        <taxon>Ascomycota</taxon>
        <taxon>Pezizomycotina</taxon>
        <taxon>Eurotiomycetes</taxon>
        <taxon>Chaetothyriomycetidae</taxon>
        <taxon>Chaetothyriales</taxon>
        <taxon>Herpotrichiellaceae</taxon>
        <taxon>Exophiala</taxon>
    </lineage>
</organism>
<sequence>MGSASNVASSSLSSANTAVSSSLSSLSSTGKSALSSASDLAFDAVSPGSSAASSVLSSVSSAASDASSSLSNTALSAISSGSTAASDASSSLSNTALSAISSGSTAASVAFSSATAVGNSTSLQAAKSFAGRIFTTATIIVTLLALVAATAYLTGYGDEVARWWSGQYNKAKKVAEVHISENAGSGKSGGGAKAFQTKDHLVSGDEHRALGGLGDETSSAQKELGQQRAPLFSDAAH</sequence>
<feature type="region of interest" description="Disordered" evidence="1">
    <location>
        <begin position="206"/>
        <end position="237"/>
    </location>
</feature>
<feature type="transmembrane region" description="Helical" evidence="2">
    <location>
        <begin position="129"/>
        <end position="153"/>
    </location>
</feature>
<dbReference type="EMBL" id="MU404358">
    <property type="protein sequence ID" value="KAI1610142.1"/>
    <property type="molecule type" value="Genomic_DNA"/>
</dbReference>
<proteinExistence type="predicted"/>
<evidence type="ECO:0000313" key="3">
    <source>
        <dbReference type="EMBL" id="KAI1610142.1"/>
    </source>
</evidence>
<evidence type="ECO:0000256" key="1">
    <source>
        <dbReference type="SAM" id="MobiDB-lite"/>
    </source>
</evidence>
<keyword evidence="2" id="KW-0472">Membrane</keyword>
<keyword evidence="2" id="KW-0812">Transmembrane</keyword>
<protein>
    <submittedName>
        <fullName evidence="3">Uncharacterized protein</fullName>
    </submittedName>
</protein>